<dbReference type="GO" id="GO:0043213">
    <property type="term" value="P:bacteriocin transport"/>
    <property type="evidence" value="ECO:0007669"/>
    <property type="project" value="InterPro"/>
</dbReference>
<comment type="subcellular location">
    <subcellularLocation>
        <location evidence="10">Cell inner membrane</location>
        <topology evidence="10">Multi-pass membrane protein</topology>
    </subcellularLocation>
    <subcellularLocation>
        <location evidence="1">Cell membrane</location>
        <topology evidence="1">Multi-pass membrane protein</topology>
    </subcellularLocation>
</comment>
<feature type="transmembrane region" description="Helical" evidence="10">
    <location>
        <begin position="128"/>
        <end position="151"/>
    </location>
</feature>
<evidence type="ECO:0000256" key="2">
    <source>
        <dbReference type="ARBA" id="ARBA00010442"/>
    </source>
</evidence>
<comment type="function">
    <text evidence="10">Part of the Tol-Pal system, which plays a role in outer membrane invagination during cell division and is important for maintaining outer membrane integrity.</text>
</comment>
<sequence>MSVEPSFFQLVIGASLVVQVVILILLLASILSWTAIFIKWGMLRRARRAATQFEDRFWSGSNLSQIYEGIRAKSSRAGLEAIFSSGFREYLRLHKPGQDVVSSSLIDTAQRSMRVALSREEEKLERSLSFLATVGSVSPYIGLFGTVWGIMHAFMALGNVQQASLAMVAPGIAEALVATAMGLFAAIPAVVAYNRYADEVERLITRYENFQDEFLALLQRQLATVKAEV</sequence>
<reference evidence="12 13" key="1">
    <citation type="submission" date="2017-01" db="EMBL/GenBank/DDBJ databases">
        <title>Draft sequence of Acidihalobacter ferrooxidans strain DSM 14175 (strain V8).</title>
        <authorList>
            <person name="Khaleque H.N."/>
            <person name="Ramsay J.P."/>
            <person name="Murphy R.J.T."/>
            <person name="Kaksonen A.H."/>
            <person name="Boxall N.J."/>
            <person name="Watkin E.L.J."/>
        </authorList>
    </citation>
    <scope>NUCLEOTIDE SEQUENCE [LARGE SCALE GENOMIC DNA]</scope>
    <source>
        <strain evidence="12 13">V8</strain>
    </source>
</reference>
<comment type="subunit">
    <text evidence="10">The Tol-Pal system is composed of five core proteins: the inner membrane proteins TolA, TolQ and TolR, the periplasmic protein TolB and the outer membrane protein Pal. They form a network linking the inner and outer membranes and the peptidoglycan layer.</text>
</comment>
<dbReference type="OrthoDB" id="9805133at2"/>
<evidence type="ECO:0000313" key="13">
    <source>
        <dbReference type="Proteomes" id="UP000243807"/>
    </source>
</evidence>
<dbReference type="RefSeq" id="WP_076837020.1">
    <property type="nucleotide sequence ID" value="NZ_CP019434.1"/>
</dbReference>
<name>A0A1P8UHT7_9GAMM</name>
<dbReference type="GO" id="GO:0017038">
    <property type="term" value="P:protein import"/>
    <property type="evidence" value="ECO:0007669"/>
    <property type="project" value="TreeGrafter"/>
</dbReference>
<evidence type="ECO:0000256" key="3">
    <source>
        <dbReference type="ARBA" id="ARBA00022475"/>
    </source>
</evidence>
<evidence type="ECO:0000256" key="9">
    <source>
        <dbReference type="ARBA" id="ARBA00023306"/>
    </source>
</evidence>
<keyword evidence="7 10" id="KW-1133">Transmembrane helix</keyword>
<dbReference type="EMBL" id="CP019434">
    <property type="protein sequence ID" value="APZ43379.1"/>
    <property type="molecule type" value="Genomic_DNA"/>
</dbReference>
<keyword evidence="4 10" id="KW-0997">Cell inner membrane</keyword>
<keyword evidence="13" id="KW-1185">Reference proteome</keyword>
<dbReference type="GO" id="GO:0051301">
    <property type="term" value="P:cell division"/>
    <property type="evidence" value="ECO:0007669"/>
    <property type="project" value="UniProtKB-UniRule"/>
</dbReference>
<evidence type="ECO:0000256" key="5">
    <source>
        <dbReference type="ARBA" id="ARBA00022618"/>
    </source>
</evidence>
<dbReference type="InterPro" id="IPR050790">
    <property type="entry name" value="ExbB/TolQ_transport"/>
</dbReference>
<keyword evidence="5 10" id="KW-0132">Cell division</keyword>
<dbReference type="HAMAP" id="MF_02202">
    <property type="entry name" value="TolQ"/>
    <property type="match status" value="1"/>
</dbReference>
<keyword evidence="3 10" id="KW-1003">Cell membrane</keyword>
<dbReference type="InterPro" id="IPR014163">
    <property type="entry name" value="Tol-Pal_TolQ"/>
</dbReference>
<gene>
    <name evidence="10" type="primary">tolQ</name>
    <name evidence="12" type="ORF">BW247_10000</name>
</gene>
<evidence type="ECO:0000256" key="7">
    <source>
        <dbReference type="ARBA" id="ARBA00022989"/>
    </source>
</evidence>
<evidence type="ECO:0000256" key="6">
    <source>
        <dbReference type="ARBA" id="ARBA00022692"/>
    </source>
</evidence>
<dbReference type="Pfam" id="PF01618">
    <property type="entry name" value="MotA_ExbB"/>
    <property type="match status" value="1"/>
</dbReference>
<feature type="transmembrane region" description="Helical" evidence="10">
    <location>
        <begin position="12"/>
        <end position="38"/>
    </location>
</feature>
<dbReference type="AlphaFoldDB" id="A0A1P8UHT7"/>
<feature type="transmembrane region" description="Helical" evidence="10">
    <location>
        <begin position="171"/>
        <end position="193"/>
    </location>
</feature>
<dbReference type="Proteomes" id="UP000243807">
    <property type="component" value="Chromosome"/>
</dbReference>
<organism evidence="12 13">
    <name type="scientific">Acidihalobacter ferrooxydans</name>
    <dbReference type="NCBI Taxonomy" id="1765967"/>
    <lineage>
        <taxon>Bacteria</taxon>
        <taxon>Pseudomonadati</taxon>
        <taxon>Pseudomonadota</taxon>
        <taxon>Gammaproteobacteria</taxon>
        <taxon>Chromatiales</taxon>
        <taxon>Ectothiorhodospiraceae</taxon>
        <taxon>Acidihalobacter</taxon>
    </lineage>
</organism>
<dbReference type="GO" id="GO:0005886">
    <property type="term" value="C:plasma membrane"/>
    <property type="evidence" value="ECO:0007669"/>
    <property type="project" value="UniProtKB-SubCell"/>
</dbReference>
<keyword evidence="9 10" id="KW-0131">Cell cycle</keyword>
<feature type="domain" description="MotA/TolQ/ExbB proton channel" evidence="11">
    <location>
        <begin position="79"/>
        <end position="208"/>
    </location>
</feature>
<dbReference type="NCBIfam" id="TIGR02796">
    <property type="entry name" value="tolQ"/>
    <property type="match status" value="1"/>
</dbReference>
<evidence type="ECO:0000256" key="1">
    <source>
        <dbReference type="ARBA" id="ARBA00004651"/>
    </source>
</evidence>
<evidence type="ECO:0000259" key="11">
    <source>
        <dbReference type="Pfam" id="PF01618"/>
    </source>
</evidence>
<dbReference type="STRING" id="1765967.BW247_10000"/>
<accession>A0A1P8UHT7</accession>
<dbReference type="PANTHER" id="PTHR30625:SF3">
    <property type="entry name" value="TOL-PAL SYSTEM PROTEIN TOLQ"/>
    <property type="match status" value="1"/>
</dbReference>
<evidence type="ECO:0000313" key="12">
    <source>
        <dbReference type="EMBL" id="APZ43379.1"/>
    </source>
</evidence>
<keyword evidence="8 10" id="KW-0472">Membrane</keyword>
<evidence type="ECO:0000256" key="4">
    <source>
        <dbReference type="ARBA" id="ARBA00022519"/>
    </source>
</evidence>
<keyword evidence="6 10" id="KW-0812">Transmembrane</keyword>
<dbReference type="InterPro" id="IPR002898">
    <property type="entry name" value="MotA_ExbB_proton_chnl"/>
</dbReference>
<evidence type="ECO:0000256" key="8">
    <source>
        <dbReference type="ARBA" id="ARBA00023136"/>
    </source>
</evidence>
<dbReference type="PANTHER" id="PTHR30625">
    <property type="entry name" value="PROTEIN TOLQ"/>
    <property type="match status" value="1"/>
</dbReference>
<comment type="similarity">
    <text evidence="2 10">Belongs to the ExbB/TolQ family.</text>
</comment>
<proteinExistence type="inferred from homology"/>
<evidence type="ECO:0000256" key="10">
    <source>
        <dbReference type="HAMAP-Rule" id="MF_02202"/>
    </source>
</evidence>
<protein>
    <recommendedName>
        <fullName evidence="10">Tol-Pal system protein TolQ</fullName>
    </recommendedName>
</protein>
<dbReference type="KEGG" id="afy:BW247_10000"/>